<keyword evidence="3" id="KW-1185">Reference proteome</keyword>
<gene>
    <name evidence="2" type="ORF">HTZ77_32270</name>
</gene>
<protein>
    <submittedName>
        <fullName evidence="2">MarR family transcriptional regulator</fullName>
    </submittedName>
</protein>
<comment type="caution">
    <text evidence="2">The sequence shown here is derived from an EMBL/GenBank/DDBJ whole genome shotgun (WGS) entry which is preliminary data.</text>
</comment>
<dbReference type="Pfam" id="PF01047">
    <property type="entry name" value="MarR"/>
    <property type="match status" value="1"/>
</dbReference>
<dbReference type="AlphaFoldDB" id="A0A7Y6ID42"/>
<organism evidence="2 3">
    <name type="scientific">Nonomuraea montanisoli</name>
    <dbReference type="NCBI Taxonomy" id="2741721"/>
    <lineage>
        <taxon>Bacteria</taxon>
        <taxon>Bacillati</taxon>
        <taxon>Actinomycetota</taxon>
        <taxon>Actinomycetes</taxon>
        <taxon>Streptosporangiales</taxon>
        <taxon>Streptosporangiaceae</taxon>
        <taxon>Nonomuraea</taxon>
    </lineage>
</organism>
<dbReference type="GO" id="GO:0003700">
    <property type="term" value="F:DNA-binding transcription factor activity"/>
    <property type="evidence" value="ECO:0007669"/>
    <property type="project" value="InterPro"/>
</dbReference>
<dbReference type="InterPro" id="IPR039422">
    <property type="entry name" value="MarR/SlyA-like"/>
</dbReference>
<feature type="domain" description="HTH marR-type" evidence="1">
    <location>
        <begin position="4"/>
        <end position="144"/>
    </location>
</feature>
<dbReference type="Proteomes" id="UP000586042">
    <property type="component" value="Unassembled WGS sequence"/>
</dbReference>
<dbReference type="PANTHER" id="PTHR33164:SF57">
    <property type="entry name" value="MARR-FAMILY TRANSCRIPTIONAL REGULATOR"/>
    <property type="match status" value="1"/>
</dbReference>
<dbReference type="Gene3D" id="1.10.10.10">
    <property type="entry name" value="Winged helix-like DNA-binding domain superfamily/Winged helix DNA-binding domain"/>
    <property type="match status" value="1"/>
</dbReference>
<dbReference type="InterPro" id="IPR036390">
    <property type="entry name" value="WH_DNA-bd_sf"/>
</dbReference>
<dbReference type="InterPro" id="IPR000835">
    <property type="entry name" value="HTH_MarR-typ"/>
</dbReference>
<sequence>MSEDTDLHTTVASFRRLVTSLNRAKTHERLTAAAGVRLDRPDVHVLAYLLDAGEPRRIGAIAEGLQVESPHVTRHVSALEKRGLLERVRDPDDGRAWRIALTPAGTKAAESCRQVTLDWFTGALADWPEDDRAELARLISRLSEDMYVRLRDEEPATPATRR</sequence>
<accession>A0A7Y6ID42</accession>
<dbReference type="EMBL" id="JABWGN010000013">
    <property type="protein sequence ID" value="NUW36059.1"/>
    <property type="molecule type" value="Genomic_DNA"/>
</dbReference>
<dbReference type="PANTHER" id="PTHR33164">
    <property type="entry name" value="TRANSCRIPTIONAL REGULATOR, MARR FAMILY"/>
    <property type="match status" value="1"/>
</dbReference>
<proteinExistence type="predicted"/>
<name>A0A7Y6ID42_9ACTN</name>
<dbReference type="SUPFAM" id="SSF46785">
    <property type="entry name" value="Winged helix' DNA-binding domain"/>
    <property type="match status" value="1"/>
</dbReference>
<dbReference type="InterPro" id="IPR036388">
    <property type="entry name" value="WH-like_DNA-bd_sf"/>
</dbReference>
<evidence type="ECO:0000313" key="3">
    <source>
        <dbReference type="Proteomes" id="UP000586042"/>
    </source>
</evidence>
<dbReference type="PRINTS" id="PR00598">
    <property type="entry name" value="HTHMARR"/>
</dbReference>
<evidence type="ECO:0000313" key="2">
    <source>
        <dbReference type="EMBL" id="NUW36059.1"/>
    </source>
</evidence>
<dbReference type="RefSeq" id="WP_175593503.1">
    <property type="nucleotide sequence ID" value="NZ_JABWGN010000013.1"/>
</dbReference>
<dbReference type="GO" id="GO:0006950">
    <property type="term" value="P:response to stress"/>
    <property type="evidence" value="ECO:0007669"/>
    <property type="project" value="TreeGrafter"/>
</dbReference>
<reference evidence="2 3" key="1">
    <citation type="submission" date="2020-06" db="EMBL/GenBank/DDBJ databases">
        <title>Nonomuraea sp. SMC257, a novel actinomycete isolated from soil.</title>
        <authorList>
            <person name="Chanama M."/>
        </authorList>
    </citation>
    <scope>NUCLEOTIDE SEQUENCE [LARGE SCALE GENOMIC DNA]</scope>
    <source>
        <strain evidence="2 3">SMC257</strain>
    </source>
</reference>
<evidence type="ECO:0000259" key="1">
    <source>
        <dbReference type="PROSITE" id="PS50995"/>
    </source>
</evidence>
<dbReference type="SMART" id="SM00347">
    <property type="entry name" value="HTH_MARR"/>
    <property type="match status" value="1"/>
</dbReference>
<dbReference type="PROSITE" id="PS50995">
    <property type="entry name" value="HTH_MARR_2"/>
    <property type="match status" value="1"/>
</dbReference>